<keyword evidence="1" id="KW-0732">Signal</keyword>
<sequence>MAGQLSTVCYVIIGAIIIFPEAHSKPYQTNYDAAREITIKNRYFLKYRSYRDDRIIRGADHCVSLLVTNSQYGVSNAIFRYKLTPRSAYQNKLVQLRTHKSPPQSAQDNMITTMDQATGGQLYDQRLQYSDYQHCRVLVQQFGNQRECSLWLTAERREGPVPTPCSTAYTDICQQRVHQIDDPARCR</sequence>
<feature type="signal peptide" evidence="1">
    <location>
        <begin position="1"/>
        <end position="24"/>
    </location>
</feature>
<name>A0A0K8RAD6_IXORI</name>
<reference evidence="2" key="1">
    <citation type="submission" date="2012-12" db="EMBL/GenBank/DDBJ databases">
        <title>Identification and characterization of a phenylalanine ammonia-lyase gene family in Isatis indigotica Fort.</title>
        <authorList>
            <person name="Liu Q."/>
            <person name="Chen J."/>
            <person name="Zhou X."/>
            <person name="Di P."/>
            <person name="Xiao Y."/>
            <person name="Xuan H."/>
            <person name="Zhang L."/>
            <person name="Chen W."/>
        </authorList>
    </citation>
    <scope>NUCLEOTIDE SEQUENCE</scope>
    <source>
        <tissue evidence="2">Salivary gland</tissue>
    </source>
</reference>
<feature type="chain" id="PRO_5005517116" evidence="1">
    <location>
        <begin position="25"/>
        <end position="187"/>
    </location>
</feature>
<organism evidence="2">
    <name type="scientific">Ixodes ricinus</name>
    <name type="common">Common tick</name>
    <name type="synonym">Acarus ricinus</name>
    <dbReference type="NCBI Taxonomy" id="34613"/>
    <lineage>
        <taxon>Eukaryota</taxon>
        <taxon>Metazoa</taxon>
        <taxon>Ecdysozoa</taxon>
        <taxon>Arthropoda</taxon>
        <taxon>Chelicerata</taxon>
        <taxon>Arachnida</taxon>
        <taxon>Acari</taxon>
        <taxon>Parasitiformes</taxon>
        <taxon>Ixodida</taxon>
        <taxon>Ixodoidea</taxon>
        <taxon>Ixodidae</taxon>
        <taxon>Ixodinae</taxon>
        <taxon>Ixodes</taxon>
    </lineage>
</organism>
<accession>A0A0K8RAD6</accession>
<dbReference type="AlphaFoldDB" id="A0A0K8RAD6"/>
<evidence type="ECO:0000256" key="1">
    <source>
        <dbReference type="SAM" id="SignalP"/>
    </source>
</evidence>
<dbReference type="EMBL" id="GADI01006364">
    <property type="protein sequence ID" value="JAA67444.1"/>
    <property type="molecule type" value="mRNA"/>
</dbReference>
<proteinExistence type="evidence at transcript level"/>
<dbReference type="Gene3D" id="2.40.128.20">
    <property type="match status" value="1"/>
</dbReference>
<protein>
    <submittedName>
        <fullName evidence="2">Putative salivary lipocalin</fullName>
    </submittedName>
</protein>
<dbReference type="InterPro" id="IPR012674">
    <property type="entry name" value="Calycin"/>
</dbReference>
<dbReference type="GO" id="GO:0043176">
    <property type="term" value="F:amine binding"/>
    <property type="evidence" value="ECO:0007669"/>
    <property type="project" value="InterPro"/>
</dbReference>
<evidence type="ECO:0000313" key="2">
    <source>
        <dbReference type="EMBL" id="JAA67444.1"/>
    </source>
</evidence>
<dbReference type="Pfam" id="PF02098">
    <property type="entry name" value="His_binding"/>
    <property type="match status" value="1"/>
</dbReference>
<dbReference type="SUPFAM" id="SSF50814">
    <property type="entry name" value="Lipocalins"/>
    <property type="match status" value="1"/>
</dbReference>
<dbReference type="GO" id="GO:0030682">
    <property type="term" value="P:symbiont-mediated perturbation of host defenses"/>
    <property type="evidence" value="ECO:0007669"/>
    <property type="project" value="InterPro"/>
</dbReference>
<dbReference type="InterPro" id="IPR002970">
    <property type="entry name" value="Tick_his-bd"/>
</dbReference>